<dbReference type="InterPro" id="IPR017884">
    <property type="entry name" value="SANT_dom"/>
</dbReference>
<evidence type="ECO:0000259" key="7">
    <source>
        <dbReference type="PROSITE" id="PS51293"/>
    </source>
</evidence>
<feature type="domain" description="SANT" evidence="7">
    <location>
        <begin position="63"/>
        <end position="117"/>
    </location>
</feature>
<dbReference type="Proteomes" id="UP000005237">
    <property type="component" value="Unassembled WGS sequence"/>
</dbReference>
<dbReference type="PROSITE" id="PS50090">
    <property type="entry name" value="MYB_LIKE"/>
    <property type="match status" value="1"/>
</dbReference>
<evidence type="ECO:0000256" key="2">
    <source>
        <dbReference type="ARBA" id="ARBA00022723"/>
    </source>
</evidence>
<dbReference type="AlphaFoldDB" id="A0A8R1DWD2"/>
<keyword evidence="3" id="KW-0863">Zinc-finger</keyword>
<feature type="domain" description="Myb-like" evidence="6">
    <location>
        <begin position="68"/>
        <end position="113"/>
    </location>
</feature>
<feature type="compositionally biased region" description="Basic residues" evidence="5">
    <location>
        <begin position="329"/>
        <end position="343"/>
    </location>
</feature>
<dbReference type="InterPro" id="IPR009057">
    <property type="entry name" value="Homeodomain-like_sf"/>
</dbReference>
<dbReference type="PROSITE" id="PS51293">
    <property type="entry name" value="SANT"/>
    <property type="match status" value="1"/>
</dbReference>
<name>A0A8R1DWD2_CAEJA</name>
<dbReference type="InterPro" id="IPR000433">
    <property type="entry name" value="Znf_ZZ"/>
</dbReference>
<evidence type="ECO:0000259" key="6">
    <source>
        <dbReference type="PROSITE" id="PS50090"/>
    </source>
</evidence>
<feature type="region of interest" description="Disordered" evidence="5">
    <location>
        <begin position="237"/>
        <end position="349"/>
    </location>
</feature>
<dbReference type="GO" id="GO:0005634">
    <property type="term" value="C:nucleus"/>
    <property type="evidence" value="ECO:0007669"/>
    <property type="project" value="UniProtKB-SubCell"/>
</dbReference>
<dbReference type="InterPro" id="IPR013087">
    <property type="entry name" value="Znf_C2H2_type"/>
</dbReference>
<evidence type="ECO:0000313" key="9">
    <source>
        <dbReference type="Proteomes" id="UP000005237"/>
    </source>
</evidence>
<evidence type="ECO:0000313" key="8">
    <source>
        <dbReference type="EnsemblMetazoa" id="CJA14056.1"/>
    </source>
</evidence>
<proteinExistence type="predicted"/>
<dbReference type="CDD" id="cd02335">
    <property type="entry name" value="ZZ_ADA2"/>
    <property type="match status" value="1"/>
</dbReference>
<dbReference type="Pfam" id="PF25299">
    <property type="entry name" value="ZZ_ADA2"/>
    <property type="match status" value="1"/>
</dbReference>
<dbReference type="InterPro" id="IPR055141">
    <property type="entry name" value="TADA2A_B-like_dom"/>
</dbReference>
<dbReference type="GO" id="GO:0070461">
    <property type="term" value="C:SAGA-type complex"/>
    <property type="evidence" value="ECO:0007669"/>
    <property type="project" value="TreeGrafter"/>
</dbReference>
<evidence type="ECO:0000256" key="4">
    <source>
        <dbReference type="ARBA" id="ARBA00022833"/>
    </source>
</evidence>
<feature type="compositionally biased region" description="Basic and acidic residues" evidence="5">
    <location>
        <begin position="319"/>
        <end position="328"/>
    </location>
</feature>
<reference evidence="9" key="1">
    <citation type="submission" date="2010-08" db="EMBL/GenBank/DDBJ databases">
        <authorList>
            <consortium name="Caenorhabditis japonica Sequencing Consortium"/>
            <person name="Wilson R.K."/>
        </authorList>
    </citation>
    <scope>NUCLEOTIDE SEQUENCE [LARGE SCALE GENOMIC DNA]</scope>
    <source>
        <strain evidence="9">DF5081</strain>
    </source>
</reference>
<dbReference type="InterPro" id="IPR041983">
    <property type="entry name" value="ADA2-like_ZZ"/>
</dbReference>
<dbReference type="SMART" id="SM00717">
    <property type="entry name" value="SANT"/>
    <property type="match status" value="1"/>
</dbReference>
<accession>A0A8R1DWD2</accession>
<feature type="compositionally biased region" description="Polar residues" evidence="5">
    <location>
        <begin position="253"/>
        <end position="262"/>
    </location>
</feature>
<dbReference type="PROSITE" id="PS00028">
    <property type="entry name" value="ZINC_FINGER_C2H2_1"/>
    <property type="match status" value="1"/>
</dbReference>
<feature type="region of interest" description="Disordered" evidence="5">
    <location>
        <begin position="549"/>
        <end position="569"/>
    </location>
</feature>
<reference evidence="8" key="2">
    <citation type="submission" date="2022-06" db="UniProtKB">
        <authorList>
            <consortium name="EnsemblMetazoa"/>
        </authorList>
    </citation>
    <scope>IDENTIFICATION</scope>
    <source>
        <strain evidence="8">DF5081</strain>
    </source>
</reference>
<evidence type="ECO:0000256" key="1">
    <source>
        <dbReference type="ARBA" id="ARBA00004123"/>
    </source>
</evidence>
<keyword evidence="9" id="KW-1185">Reference proteome</keyword>
<dbReference type="GO" id="GO:0003682">
    <property type="term" value="F:chromatin binding"/>
    <property type="evidence" value="ECO:0007669"/>
    <property type="project" value="TreeGrafter"/>
</dbReference>
<evidence type="ECO:0000256" key="3">
    <source>
        <dbReference type="ARBA" id="ARBA00022771"/>
    </source>
</evidence>
<dbReference type="GO" id="GO:0003713">
    <property type="term" value="F:transcription coactivator activity"/>
    <property type="evidence" value="ECO:0007669"/>
    <property type="project" value="TreeGrafter"/>
</dbReference>
<keyword evidence="2" id="KW-0479">Metal-binding</keyword>
<dbReference type="Pfam" id="PF22941">
    <property type="entry name" value="TADA2A-like_3rd"/>
    <property type="match status" value="1"/>
</dbReference>
<evidence type="ECO:0000256" key="5">
    <source>
        <dbReference type="SAM" id="MobiDB-lite"/>
    </source>
</evidence>
<dbReference type="GO" id="GO:0006338">
    <property type="term" value="P:chromatin remodeling"/>
    <property type="evidence" value="ECO:0007669"/>
    <property type="project" value="TreeGrafter"/>
</dbReference>
<dbReference type="PANTHER" id="PTHR12374:SF63">
    <property type="entry name" value="TRANSCRIPTIONAL ADAPTER 2-BETA"/>
    <property type="match status" value="1"/>
</dbReference>
<organism evidence="8 9">
    <name type="scientific">Caenorhabditis japonica</name>
    <dbReference type="NCBI Taxonomy" id="281687"/>
    <lineage>
        <taxon>Eukaryota</taxon>
        <taxon>Metazoa</taxon>
        <taxon>Ecdysozoa</taxon>
        <taxon>Nematoda</taxon>
        <taxon>Chromadorea</taxon>
        <taxon>Rhabditida</taxon>
        <taxon>Rhabditina</taxon>
        <taxon>Rhabditomorpha</taxon>
        <taxon>Rhabditoidea</taxon>
        <taxon>Rhabditidae</taxon>
        <taxon>Peloderinae</taxon>
        <taxon>Caenorhabditis</taxon>
    </lineage>
</organism>
<dbReference type="PANTHER" id="PTHR12374">
    <property type="entry name" value="TRANSCRIPTIONAL ADAPTOR 2 ADA2 -RELATED"/>
    <property type="match status" value="1"/>
</dbReference>
<dbReference type="EnsemblMetazoa" id="CJA14056.1">
    <property type="protein sequence ID" value="CJA14056.1"/>
    <property type="gene ID" value="WBGene00133260"/>
</dbReference>
<dbReference type="CDD" id="cd00167">
    <property type="entry name" value="SANT"/>
    <property type="match status" value="1"/>
</dbReference>
<dbReference type="InterPro" id="IPR001005">
    <property type="entry name" value="SANT/Myb"/>
</dbReference>
<protein>
    <submittedName>
        <fullName evidence="8">SANT domain-containing protein</fullName>
    </submittedName>
</protein>
<sequence length="595" mass="69676">MAEETEPPACFSCTLQLTETIHVKCFECNVCICMLCFQCGAESPPHRRGHNYELVKGMTPSRETGQVWIHDDEFELLKAAHKFKMGNWGEIAESIGRGRKNGQECKDYFEKNFVRGWIGQFSIKSANWDKIKYGMYINQTLDSVVHKNCLESTERMLLIRDAVRASGENIDENDPKVAVKVQQILEQYIQKCIDGEVDIKYERPKILTHQFETELSADECDPDQEIDTKRKLVKIEIATDDSDLEDSPGPSGNYRSRPNGPSSPKKRKPIRVMRESSSDSDDNSQDNSFHGLERETEDEDVNESAFETAPEGESDEEEEKKPKKETNRRQRKRKRQWMTKKSRRLDDFRKKMNRDQKRAETKLAALSNICSLEEVKELRSAYPRLFFENGVKSEKTRIRGIDDLVMLGYNVDREEFETEWFNDAEQLISRLTISATPPEKDQKLDIENDIKFARLRHYIRILGIRKAKRNTILEHDKINEFFKYYKEMCVEKRKGGEILESRSEKEKLLAMTQQFLTRDEYQALRSCMERLDGLMDRIEVLQELQRNGETSLKNAPPAQAQEKKKRKLRKIDCEQRKKIATEWTKYKKWHSSGWE</sequence>
<dbReference type="GO" id="GO:0006357">
    <property type="term" value="P:regulation of transcription by RNA polymerase II"/>
    <property type="evidence" value="ECO:0007669"/>
    <property type="project" value="TreeGrafter"/>
</dbReference>
<dbReference type="SUPFAM" id="SSF46689">
    <property type="entry name" value="Homeodomain-like"/>
    <property type="match status" value="1"/>
</dbReference>
<keyword evidence="4" id="KW-0862">Zinc</keyword>
<dbReference type="GO" id="GO:0008270">
    <property type="term" value="F:zinc ion binding"/>
    <property type="evidence" value="ECO:0007669"/>
    <property type="project" value="UniProtKB-KW"/>
</dbReference>
<comment type="subcellular location">
    <subcellularLocation>
        <location evidence="1">Nucleus</location>
    </subcellularLocation>
</comment>